<dbReference type="InterPro" id="IPR024077">
    <property type="entry name" value="Neurolysin/TOP_dom2"/>
</dbReference>
<accession>A0A2G9UGZ8</accession>
<dbReference type="EMBL" id="KZ346619">
    <property type="protein sequence ID" value="PIO69528.1"/>
    <property type="molecule type" value="Genomic_DNA"/>
</dbReference>
<gene>
    <name evidence="1" type="ORF">TELCIR_08641</name>
</gene>
<dbReference type="AlphaFoldDB" id="A0A2G9UGZ8"/>
<reference evidence="1 2" key="1">
    <citation type="submission" date="2015-09" db="EMBL/GenBank/DDBJ databases">
        <title>Draft genome of the parasitic nematode Teladorsagia circumcincta isolate WARC Sus (inbred).</title>
        <authorList>
            <person name="Mitreva M."/>
        </authorList>
    </citation>
    <scope>NUCLEOTIDE SEQUENCE [LARGE SCALE GENOMIC DNA]</scope>
    <source>
        <strain evidence="1 2">S</strain>
    </source>
</reference>
<keyword evidence="2" id="KW-1185">Reference proteome</keyword>
<evidence type="ECO:0000313" key="1">
    <source>
        <dbReference type="EMBL" id="PIO69528.1"/>
    </source>
</evidence>
<sequence length="289" mass="34380">MYGVLRWCSRSRNANTTRFMSLVSRKPFHLNSTPSLHKCAQKRNIIFKMGNETPHRVVGYYVVFPHIPEETVENNRFMYNIAKVPAEERTFETVVEPLLTEEYDVDYALQTLLLKMMTDWPECDRKLFDADLHHQLYDAKEGLTEWQLRLLEWYLLELSLKIRASGLDRRDDKTRKLIGSWSRFIDEYRSKYISNIMSTNDQHVFTITDKAMLKDAPPHVLQTLAVDPTQWEQGPWRGRMTPYSIYPFLEYCGNRQLRAEAWEKWISKASFDHDFYNNSVNVEELRHNK</sequence>
<dbReference type="SUPFAM" id="SSF55486">
    <property type="entry name" value="Metalloproteases ('zincins'), catalytic domain"/>
    <property type="match status" value="1"/>
</dbReference>
<organism evidence="1 2">
    <name type="scientific">Teladorsagia circumcincta</name>
    <name type="common">Brown stomach worm</name>
    <name type="synonym">Ostertagia circumcincta</name>
    <dbReference type="NCBI Taxonomy" id="45464"/>
    <lineage>
        <taxon>Eukaryota</taxon>
        <taxon>Metazoa</taxon>
        <taxon>Ecdysozoa</taxon>
        <taxon>Nematoda</taxon>
        <taxon>Chromadorea</taxon>
        <taxon>Rhabditida</taxon>
        <taxon>Rhabditina</taxon>
        <taxon>Rhabditomorpha</taxon>
        <taxon>Strongyloidea</taxon>
        <taxon>Trichostrongylidae</taxon>
        <taxon>Teladorsagia</taxon>
    </lineage>
</organism>
<protein>
    <submittedName>
        <fullName evidence="1">Uncharacterized protein</fullName>
    </submittedName>
</protein>
<dbReference type="Gene3D" id="1.10.1370.10">
    <property type="entry name" value="Neurolysin, domain 3"/>
    <property type="match status" value="1"/>
</dbReference>
<dbReference type="GO" id="GO:0004222">
    <property type="term" value="F:metalloendopeptidase activity"/>
    <property type="evidence" value="ECO:0007669"/>
    <property type="project" value="InterPro"/>
</dbReference>
<dbReference type="OrthoDB" id="534666at2759"/>
<dbReference type="GO" id="GO:0006508">
    <property type="term" value="P:proteolysis"/>
    <property type="evidence" value="ECO:0007669"/>
    <property type="project" value="InterPro"/>
</dbReference>
<name>A0A2G9UGZ8_TELCI</name>
<proteinExistence type="predicted"/>
<evidence type="ECO:0000313" key="2">
    <source>
        <dbReference type="Proteomes" id="UP000230423"/>
    </source>
</evidence>
<dbReference type="Proteomes" id="UP000230423">
    <property type="component" value="Unassembled WGS sequence"/>
</dbReference>
<dbReference type="InterPro" id="IPR045090">
    <property type="entry name" value="Pept_M3A_M3B"/>
</dbReference>
<dbReference type="PANTHER" id="PTHR11804:SF83">
    <property type="entry name" value="LD37516P"/>
    <property type="match status" value="1"/>
</dbReference>
<dbReference type="PANTHER" id="PTHR11804">
    <property type="entry name" value="PROTEASE M3 THIMET OLIGOPEPTIDASE-RELATED"/>
    <property type="match status" value="1"/>
</dbReference>